<evidence type="ECO:0000313" key="16">
    <source>
        <dbReference type="Proteomes" id="UP001243420"/>
    </source>
</evidence>
<reference evidence="15 16" key="1">
    <citation type="submission" date="2023-04" db="EMBL/GenBank/DDBJ databases">
        <title>Jannaschia ovalis sp. nov., a marine bacterium isolated from sea tidal flat.</title>
        <authorList>
            <person name="Kwon D.Y."/>
            <person name="Kim J.-J."/>
        </authorList>
    </citation>
    <scope>NUCLEOTIDE SEQUENCE [LARGE SCALE GENOMIC DNA]</scope>
    <source>
        <strain evidence="15 16">GRR-S6-38</strain>
    </source>
</reference>
<dbReference type="SUPFAM" id="SSF81342">
    <property type="entry name" value="Transmembrane di-heme cytochromes"/>
    <property type="match status" value="1"/>
</dbReference>
<evidence type="ECO:0000259" key="14">
    <source>
        <dbReference type="SMART" id="SM00867"/>
    </source>
</evidence>
<dbReference type="Gene3D" id="2.40.128.110">
    <property type="entry name" value="Lipid/polyisoprenoid-binding, YceI-like"/>
    <property type="match status" value="1"/>
</dbReference>
<accession>A0ABY8LDU9</accession>
<keyword evidence="9 13" id="KW-1133">Transmembrane helix</keyword>
<dbReference type="InterPro" id="IPR016174">
    <property type="entry name" value="Di-haem_cyt_TM"/>
</dbReference>
<keyword evidence="5" id="KW-0349">Heme</keyword>
<feature type="transmembrane region" description="Helical" evidence="13">
    <location>
        <begin position="21"/>
        <end position="40"/>
    </location>
</feature>
<feature type="transmembrane region" description="Helical" evidence="13">
    <location>
        <begin position="55"/>
        <end position="76"/>
    </location>
</feature>
<organism evidence="15 16">
    <name type="scientific">Jannaschia ovalis</name>
    <dbReference type="NCBI Taxonomy" id="3038773"/>
    <lineage>
        <taxon>Bacteria</taxon>
        <taxon>Pseudomonadati</taxon>
        <taxon>Pseudomonadota</taxon>
        <taxon>Alphaproteobacteria</taxon>
        <taxon>Rhodobacterales</taxon>
        <taxon>Roseobacteraceae</taxon>
        <taxon>Jannaschia</taxon>
    </lineage>
</organism>
<keyword evidence="7" id="KW-0479">Metal-binding</keyword>
<feature type="transmembrane region" description="Helical" evidence="13">
    <location>
        <begin position="157"/>
        <end position="178"/>
    </location>
</feature>
<evidence type="ECO:0000256" key="10">
    <source>
        <dbReference type="ARBA" id="ARBA00023004"/>
    </source>
</evidence>
<dbReference type="InterPro" id="IPR036761">
    <property type="entry name" value="TTHA0802/YceI-like_sf"/>
</dbReference>
<evidence type="ECO:0000313" key="15">
    <source>
        <dbReference type="EMBL" id="WGH78343.1"/>
    </source>
</evidence>
<evidence type="ECO:0000256" key="5">
    <source>
        <dbReference type="ARBA" id="ARBA00022617"/>
    </source>
</evidence>
<evidence type="ECO:0000256" key="1">
    <source>
        <dbReference type="ARBA" id="ARBA00001970"/>
    </source>
</evidence>
<evidence type="ECO:0000256" key="3">
    <source>
        <dbReference type="ARBA" id="ARBA00022448"/>
    </source>
</evidence>
<gene>
    <name evidence="15" type="ORF">P8627_15160</name>
</gene>
<dbReference type="Pfam" id="PF01292">
    <property type="entry name" value="Ni_hydr_CYTB"/>
    <property type="match status" value="1"/>
</dbReference>
<comment type="similarity">
    <text evidence="12">Belongs to the cytochrome b561 family.</text>
</comment>
<comment type="cofactor">
    <cofactor evidence="1">
        <name>heme b</name>
        <dbReference type="ChEBI" id="CHEBI:60344"/>
    </cofactor>
</comment>
<keyword evidence="16" id="KW-1185">Reference proteome</keyword>
<keyword evidence="3" id="KW-0813">Transport</keyword>
<dbReference type="PANTHER" id="PTHR30529:SF1">
    <property type="entry name" value="CYTOCHROME B561 HOMOLOG 2"/>
    <property type="match status" value="1"/>
</dbReference>
<comment type="subcellular location">
    <subcellularLocation>
        <location evidence="2">Cell membrane</location>
        <topology evidence="2">Multi-pass membrane protein</topology>
    </subcellularLocation>
</comment>
<evidence type="ECO:0000256" key="9">
    <source>
        <dbReference type="ARBA" id="ARBA00022989"/>
    </source>
</evidence>
<dbReference type="SUPFAM" id="SSF101874">
    <property type="entry name" value="YceI-like"/>
    <property type="match status" value="1"/>
</dbReference>
<keyword evidence="10" id="KW-0408">Iron</keyword>
<evidence type="ECO:0000256" key="2">
    <source>
        <dbReference type="ARBA" id="ARBA00004651"/>
    </source>
</evidence>
<dbReference type="RefSeq" id="WP_279965094.1">
    <property type="nucleotide sequence ID" value="NZ_CP122537.1"/>
</dbReference>
<dbReference type="Gene3D" id="1.20.950.20">
    <property type="entry name" value="Transmembrane di-heme cytochromes, Chain C"/>
    <property type="match status" value="1"/>
</dbReference>
<dbReference type="SMART" id="SM00867">
    <property type="entry name" value="YceI"/>
    <property type="match status" value="1"/>
</dbReference>
<feature type="transmembrane region" description="Helical" evidence="13">
    <location>
        <begin position="97"/>
        <end position="119"/>
    </location>
</feature>
<name>A0ABY8LDU9_9RHOB</name>
<evidence type="ECO:0000256" key="12">
    <source>
        <dbReference type="ARBA" id="ARBA00037975"/>
    </source>
</evidence>
<feature type="transmembrane region" description="Helical" evidence="13">
    <location>
        <begin position="204"/>
        <end position="225"/>
    </location>
</feature>
<dbReference type="InterPro" id="IPR011577">
    <property type="entry name" value="Cyt_b561_bac/Ni-Hgenase"/>
</dbReference>
<dbReference type="EMBL" id="CP122537">
    <property type="protein sequence ID" value="WGH78343.1"/>
    <property type="molecule type" value="Genomic_DNA"/>
</dbReference>
<dbReference type="PANTHER" id="PTHR30529">
    <property type="entry name" value="CYTOCHROME B561"/>
    <property type="match status" value="1"/>
</dbReference>
<keyword evidence="11 13" id="KW-0472">Membrane</keyword>
<dbReference type="InterPro" id="IPR052168">
    <property type="entry name" value="Cytochrome_b561_oxidase"/>
</dbReference>
<keyword evidence="4" id="KW-1003">Cell membrane</keyword>
<evidence type="ECO:0000256" key="7">
    <source>
        <dbReference type="ARBA" id="ARBA00022723"/>
    </source>
</evidence>
<keyword evidence="8" id="KW-0249">Electron transport</keyword>
<evidence type="ECO:0000256" key="11">
    <source>
        <dbReference type="ARBA" id="ARBA00023136"/>
    </source>
</evidence>
<dbReference type="InterPro" id="IPR007372">
    <property type="entry name" value="Lipid/polyisoprenoid-bd_YceI"/>
</dbReference>
<evidence type="ECO:0000256" key="13">
    <source>
        <dbReference type="SAM" id="Phobius"/>
    </source>
</evidence>
<dbReference type="Pfam" id="PF04264">
    <property type="entry name" value="YceI"/>
    <property type="match status" value="1"/>
</dbReference>
<evidence type="ECO:0000256" key="4">
    <source>
        <dbReference type="ARBA" id="ARBA00022475"/>
    </source>
</evidence>
<keyword evidence="6 13" id="KW-0812">Transmembrane</keyword>
<dbReference type="Proteomes" id="UP001243420">
    <property type="component" value="Chromosome"/>
</dbReference>
<evidence type="ECO:0000256" key="6">
    <source>
        <dbReference type="ARBA" id="ARBA00022692"/>
    </source>
</evidence>
<protein>
    <submittedName>
        <fullName evidence="15">Cytochrome b/b6 domain-containing protein</fullName>
    </submittedName>
</protein>
<sequence>MTATHSAATNTEATYGWVERAFHWAIAIGIVLAVALGKLAHDAPFATDAELARKAWLFSFHKTVGVTIFFVALARIGWALAQPRPRPMHPKRRAETLLAATVHWLLYGSLLLVPALGWAEHAATTGFAPIWWPFGQGLPFVPVDPELAKTLATLHTTFVKVLVAAVLLHVVGALKHVFVDRDLTLARMWRGADPGPLPASGRHVLPLVAALGVWGATLAVGLALVPAGAPAAPQIAAETTARANWTVEEGTLSITVTQMGAPVTGRFADWQAAIDFDETPRADGTLGTVEAVIGTGSLTLGSVTTQATGPEFLDAAGFPTARFDAVIRAEGDGYVADGTFGLRGVEIPLVLPFTLQIDGDRATMAGQVALDRRDFGMGAAYPDETNVGFGVTIDVALIALRDG</sequence>
<feature type="domain" description="Lipid/polyisoprenoid-binding YceI-like" evidence="14">
    <location>
        <begin position="244"/>
        <end position="400"/>
    </location>
</feature>
<evidence type="ECO:0000256" key="8">
    <source>
        <dbReference type="ARBA" id="ARBA00022982"/>
    </source>
</evidence>
<proteinExistence type="inferred from homology"/>